<feature type="transmembrane region" description="Helical" evidence="1">
    <location>
        <begin position="500"/>
        <end position="519"/>
    </location>
</feature>
<feature type="transmembrane region" description="Helical" evidence="1">
    <location>
        <begin position="32"/>
        <end position="51"/>
    </location>
</feature>
<keyword evidence="1" id="KW-0812">Transmembrane</keyword>
<gene>
    <name evidence="2" type="ORF">ACFSDB_03330</name>
</gene>
<organism evidence="2 3">
    <name type="scientific">Planococcus chinensis</name>
    <dbReference type="NCBI Taxonomy" id="272917"/>
    <lineage>
        <taxon>Bacteria</taxon>
        <taxon>Bacillati</taxon>
        <taxon>Bacillota</taxon>
        <taxon>Bacilli</taxon>
        <taxon>Bacillales</taxon>
        <taxon>Caryophanaceae</taxon>
        <taxon>Planococcus</taxon>
    </lineage>
</organism>
<feature type="transmembrane region" description="Helical" evidence="1">
    <location>
        <begin position="200"/>
        <end position="217"/>
    </location>
</feature>
<keyword evidence="3" id="KW-1185">Reference proteome</keyword>
<dbReference type="Proteomes" id="UP001597273">
    <property type="component" value="Unassembled WGS sequence"/>
</dbReference>
<name>A0ABW4QEG5_9BACL</name>
<keyword evidence="1" id="KW-1133">Transmembrane helix</keyword>
<feature type="transmembrane region" description="Helical" evidence="1">
    <location>
        <begin position="526"/>
        <end position="546"/>
    </location>
</feature>
<comment type="caution">
    <text evidence="2">The sequence shown here is derived from an EMBL/GenBank/DDBJ whole genome shotgun (WGS) entry which is preliminary data.</text>
</comment>
<dbReference type="RefSeq" id="WP_204891000.1">
    <property type="nucleotide sequence ID" value="NZ_JBHUFW010000004.1"/>
</dbReference>
<feature type="transmembrane region" description="Helical" evidence="1">
    <location>
        <begin position="552"/>
        <end position="571"/>
    </location>
</feature>
<feature type="transmembrane region" description="Helical" evidence="1">
    <location>
        <begin position="97"/>
        <end position="122"/>
    </location>
</feature>
<feature type="transmembrane region" description="Helical" evidence="1">
    <location>
        <begin position="229"/>
        <end position="251"/>
    </location>
</feature>
<accession>A0ABW4QEG5</accession>
<dbReference type="Pfam" id="PF19484">
    <property type="entry name" value="DUF6020"/>
    <property type="match status" value="1"/>
</dbReference>
<evidence type="ECO:0000313" key="3">
    <source>
        <dbReference type="Proteomes" id="UP001597273"/>
    </source>
</evidence>
<feature type="transmembrane region" description="Helical" evidence="1">
    <location>
        <begin position="257"/>
        <end position="275"/>
    </location>
</feature>
<sequence length="581" mass="65662">MKRGLLAIAVGIIAALFLSVASIFYFEPILNAHPLLIVAAAVVFFALLWYIRPFGKAISAWTKPKKVSLAIFLPLFSVLAAFSMRGEQAFLLDNNPLVIGAVYGGIFLAVAVAALAAIRFFLSFEAPTGERNVPFYHIFLYMLPMLGASLFMFIAFFPAAMTPDSLAQWEQAKTQEFTDWHPVMFTWTIMLLTKIWDSPGIIALFQIALLSLTMGYMGYLMRRFNVHPVLIWAVLIVAAVMPTSAIFSIIIWKDVTYSVSLVFFSLLLVLLVKTGGEEAKKPSFLILFLIGSFVLVFFRHNGFPVFVITMLFTTIIYRHAWKRLVPAALFIIVLHQVITGPVYDSLEVVGSDPQEALSIPTQQIANIVVNDGDMTDAQREYINRLMPLELWEEKYNPYAVDPIKFSWGDYDRWVIYNDWPGYFKMWGALVVQNPGLAIEAFLKEASLVWQINQPEDGYMNRYVTNLYHGNEFGLVNTVIHPFPTRAASSYLKVDSGVEEIIWRPALYTFLTVLLFYIAYVRNNWRVWLMLLPVALNTAAVAAAIPAQDFRYLYGNPLFFFAAIFIALLAFAPKGGGRLERN</sequence>
<proteinExistence type="predicted"/>
<reference evidence="3" key="1">
    <citation type="journal article" date="2019" name="Int. J. Syst. Evol. Microbiol.">
        <title>The Global Catalogue of Microorganisms (GCM) 10K type strain sequencing project: providing services to taxonomists for standard genome sequencing and annotation.</title>
        <authorList>
            <consortium name="The Broad Institute Genomics Platform"/>
            <consortium name="The Broad Institute Genome Sequencing Center for Infectious Disease"/>
            <person name="Wu L."/>
            <person name="Ma J."/>
        </authorList>
    </citation>
    <scope>NUCLEOTIDE SEQUENCE [LARGE SCALE GENOMIC DNA]</scope>
    <source>
        <strain evidence="3">CGMCC 1.15475</strain>
    </source>
</reference>
<evidence type="ECO:0000313" key="2">
    <source>
        <dbReference type="EMBL" id="MFD1861942.1"/>
    </source>
</evidence>
<protein>
    <submittedName>
        <fullName evidence="2">DUF6020 family protein</fullName>
    </submittedName>
</protein>
<feature type="transmembrane region" description="Helical" evidence="1">
    <location>
        <begin position="282"/>
        <end position="298"/>
    </location>
</feature>
<keyword evidence="1" id="KW-0472">Membrane</keyword>
<evidence type="ECO:0000256" key="1">
    <source>
        <dbReference type="SAM" id="Phobius"/>
    </source>
</evidence>
<feature type="transmembrane region" description="Helical" evidence="1">
    <location>
        <begin position="5"/>
        <end position="26"/>
    </location>
</feature>
<dbReference type="InterPro" id="IPR046062">
    <property type="entry name" value="DUF6020"/>
</dbReference>
<feature type="transmembrane region" description="Helical" evidence="1">
    <location>
        <begin position="67"/>
        <end position="85"/>
    </location>
</feature>
<feature type="transmembrane region" description="Helical" evidence="1">
    <location>
        <begin position="134"/>
        <end position="157"/>
    </location>
</feature>
<dbReference type="EMBL" id="JBHUFW010000004">
    <property type="protein sequence ID" value="MFD1861942.1"/>
    <property type="molecule type" value="Genomic_DNA"/>
</dbReference>